<evidence type="ECO:0000313" key="2">
    <source>
        <dbReference type="Proteomes" id="UP001153620"/>
    </source>
</evidence>
<name>A0A9N9S8Q4_9DIPT</name>
<sequence>MEAETSKKFVQKPLIDENR</sequence>
<accession>A0A9N9S8Q4</accession>
<reference evidence="1" key="1">
    <citation type="submission" date="2022-01" db="EMBL/GenBank/DDBJ databases">
        <authorList>
            <person name="King R."/>
        </authorList>
    </citation>
    <scope>NUCLEOTIDE SEQUENCE</scope>
</reference>
<gene>
    <name evidence="1" type="ORF">CHIRRI_LOCUS14272</name>
</gene>
<dbReference type="EMBL" id="OU895880">
    <property type="protein sequence ID" value="CAG9811463.1"/>
    <property type="molecule type" value="Genomic_DNA"/>
</dbReference>
<organism evidence="1 2">
    <name type="scientific">Chironomus riparius</name>
    <dbReference type="NCBI Taxonomy" id="315576"/>
    <lineage>
        <taxon>Eukaryota</taxon>
        <taxon>Metazoa</taxon>
        <taxon>Ecdysozoa</taxon>
        <taxon>Arthropoda</taxon>
        <taxon>Hexapoda</taxon>
        <taxon>Insecta</taxon>
        <taxon>Pterygota</taxon>
        <taxon>Neoptera</taxon>
        <taxon>Endopterygota</taxon>
        <taxon>Diptera</taxon>
        <taxon>Nematocera</taxon>
        <taxon>Chironomoidea</taxon>
        <taxon>Chironomidae</taxon>
        <taxon>Chironominae</taxon>
        <taxon>Chironomus</taxon>
    </lineage>
</organism>
<keyword evidence="2" id="KW-1185">Reference proteome</keyword>
<proteinExistence type="predicted"/>
<evidence type="ECO:0000313" key="1">
    <source>
        <dbReference type="EMBL" id="CAG9811463.1"/>
    </source>
</evidence>
<dbReference type="AlphaFoldDB" id="A0A9N9S8Q4"/>
<reference evidence="1" key="2">
    <citation type="submission" date="2022-10" db="EMBL/GenBank/DDBJ databases">
        <authorList>
            <consortium name="ENA_rothamsted_submissions"/>
            <consortium name="culmorum"/>
            <person name="King R."/>
        </authorList>
    </citation>
    <scope>NUCLEOTIDE SEQUENCE</scope>
</reference>
<protein>
    <submittedName>
        <fullName evidence="1">Uncharacterized protein</fullName>
    </submittedName>
</protein>
<dbReference type="Proteomes" id="UP001153620">
    <property type="component" value="Chromosome 4"/>
</dbReference>